<dbReference type="EMBL" id="NKXO01000002">
    <property type="protein sequence ID" value="PKQ70852.1"/>
    <property type="molecule type" value="Genomic_DNA"/>
</dbReference>
<dbReference type="SUPFAM" id="SSF52467">
    <property type="entry name" value="DHS-like NAD/FAD-binding domain"/>
    <property type="match status" value="1"/>
</dbReference>
<dbReference type="PROSITE" id="PS50305">
    <property type="entry name" value="SIRTUIN"/>
    <property type="match status" value="1"/>
</dbReference>
<reference evidence="6 7" key="1">
    <citation type="submission" date="2017-06" db="EMBL/GenBank/DDBJ databases">
        <title>Raineya orbicola gen. nov., sp. nov. a slightly thermophilic bacterium of the phylum Bacteroidetes and the description of Raineyaceae fam. nov.</title>
        <authorList>
            <person name="Albuquerque L."/>
            <person name="Polonia A.R.M."/>
            <person name="Barroso C."/>
            <person name="Froufe H.J.C."/>
            <person name="Lage O."/>
            <person name="Lobo-Da-Cunha A."/>
            <person name="Egas C."/>
            <person name="Da Costa M.S."/>
        </authorList>
    </citation>
    <scope>NUCLEOTIDE SEQUENCE [LARGE SCALE GENOMIC DNA]</scope>
    <source>
        <strain evidence="6 7">SPSPC-11</strain>
    </source>
</reference>
<dbReference type="GO" id="GO:0005737">
    <property type="term" value="C:cytoplasm"/>
    <property type="evidence" value="ECO:0007669"/>
    <property type="project" value="UniProtKB-SubCell"/>
</dbReference>
<feature type="binding site" evidence="3">
    <location>
        <position position="70"/>
    </location>
    <ligand>
        <name>substrate</name>
    </ligand>
</feature>
<comment type="similarity">
    <text evidence="3">Belongs to the sirtuin family. Class III subfamily.</text>
</comment>
<feature type="binding site" evidence="3">
    <location>
        <begin position="216"/>
        <end position="218"/>
    </location>
    <ligand>
        <name>NAD(+)</name>
        <dbReference type="ChEBI" id="CHEBI:57540"/>
    </ligand>
</feature>
<comment type="function">
    <text evidence="3">NAD-dependent lysine deacetylase and desuccinylase that specifically removes acetyl and succinyl groups on target proteins. Modulates the activities of several proteins which are inactive in their acylated form.</text>
</comment>
<dbReference type="AlphaFoldDB" id="A0A2N3IKK8"/>
<dbReference type="RefSeq" id="WP_243390518.1">
    <property type="nucleotide sequence ID" value="NZ_NKXO01000002.1"/>
</dbReference>
<dbReference type="GO" id="GO:0070403">
    <property type="term" value="F:NAD+ binding"/>
    <property type="evidence" value="ECO:0007669"/>
    <property type="project" value="UniProtKB-UniRule"/>
</dbReference>
<keyword evidence="2 3" id="KW-0520">NAD</keyword>
<feature type="binding site" evidence="3">
    <location>
        <begin position="186"/>
        <end position="188"/>
    </location>
    <ligand>
        <name>NAD(+)</name>
        <dbReference type="ChEBI" id="CHEBI:57540"/>
    </ligand>
</feature>
<evidence type="ECO:0000313" key="6">
    <source>
        <dbReference type="EMBL" id="PKQ70852.1"/>
    </source>
</evidence>
<feature type="binding site" evidence="3">
    <location>
        <begin position="26"/>
        <end position="45"/>
    </location>
    <ligand>
        <name>NAD(+)</name>
        <dbReference type="ChEBI" id="CHEBI:57540"/>
    </ligand>
</feature>
<dbReference type="Proteomes" id="UP000233387">
    <property type="component" value="Unassembled WGS sequence"/>
</dbReference>
<dbReference type="Gene3D" id="3.30.1600.10">
    <property type="entry name" value="SIR2/SIRT2 'Small Domain"/>
    <property type="match status" value="1"/>
</dbReference>
<dbReference type="Gene3D" id="3.40.50.1220">
    <property type="entry name" value="TPP-binding domain"/>
    <property type="match status" value="1"/>
</dbReference>
<sequence length="249" mass="28285">MLWEIFRQISQISLDSMRKKLVVLSGAGISAESGIRTFRDTGGLWENYDILDVASPMGWAKNPALVLDFYNQRRRQLFSVEPNAGHKALAELEKYFDVVIITQNVDNLHERAGSTNVLHLHGELLKVRSTLDPNLVYHWEKDLHLGDKCEKGSQLRPHIVWFYEEVPMMEVAAIEAQTADIFMVVGTSMVVYPAAGLINYVAREVPKFVIDVEQPNINLNYYHNLTFIQEKAGVALPKLAQKLIETYAN</sequence>
<protein>
    <recommendedName>
        <fullName evidence="3">NAD-dependent protein deacylase</fullName>
        <ecNumber evidence="3">2.3.1.286</ecNumber>
    </recommendedName>
    <alternativeName>
        <fullName evidence="3">Regulatory protein SIR2 homolog</fullName>
    </alternativeName>
</protein>
<dbReference type="EC" id="2.3.1.286" evidence="3"/>
<keyword evidence="1" id="KW-0808">Transferase</keyword>
<dbReference type="InterPro" id="IPR029035">
    <property type="entry name" value="DHS-like_NAD/FAD-binding_dom"/>
</dbReference>
<dbReference type="InterPro" id="IPR027546">
    <property type="entry name" value="Sirtuin_class_III"/>
</dbReference>
<evidence type="ECO:0000313" key="7">
    <source>
        <dbReference type="Proteomes" id="UP000233387"/>
    </source>
</evidence>
<evidence type="ECO:0000256" key="2">
    <source>
        <dbReference type="ARBA" id="ARBA00023027"/>
    </source>
</evidence>
<comment type="caution">
    <text evidence="3 4">Lacks conserved residue(s) required for the propagation of feature annotation.</text>
</comment>
<evidence type="ECO:0000256" key="3">
    <source>
        <dbReference type="HAMAP-Rule" id="MF_01121"/>
    </source>
</evidence>
<dbReference type="InterPro" id="IPR026591">
    <property type="entry name" value="Sirtuin_cat_small_dom_sf"/>
</dbReference>
<feature type="binding site" evidence="3">
    <location>
        <begin position="103"/>
        <end position="106"/>
    </location>
    <ligand>
        <name>NAD(+)</name>
        <dbReference type="ChEBI" id="CHEBI:57540"/>
    </ligand>
</feature>
<evidence type="ECO:0000259" key="5">
    <source>
        <dbReference type="PROSITE" id="PS50305"/>
    </source>
</evidence>
<comment type="catalytic activity">
    <reaction evidence="3">
        <text>N(6)-acetyl-L-lysyl-[protein] + NAD(+) + H2O = 2''-O-acetyl-ADP-D-ribose + nicotinamide + L-lysyl-[protein]</text>
        <dbReference type="Rhea" id="RHEA:43636"/>
        <dbReference type="Rhea" id="RHEA-COMP:9752"/>
        <dbReference type="Rhea" id="RHEA-COMP:10731"/>
        <dbReference type="ChEBI" id="CHEBI:15377"/>
        <dbReference type="ChEBI" id="CHEBI:17154"/>
        <dbReference type="ChEBI" id="CHEBI:29969"/>
        <dbReference type="ChEBI" id="CHEBI:57540"/>
        <dbReference type="ChEBI" id="CHEBI:61930"/>
        <dbReference type="ChEBI" id="CHEBI:83767"/>
        <dbReference type="EC" id="2.3.1.286"/>
    </reaction>
</comment>
<comment type="catalytic activity">
    <reaction evidence="3">
        <text>N(6)-succinyl-L-lysyl-[protein] + NAD(+) + H2O = 2''-O-succinyl-ADP-D-ribose + nicotinamide + L-lysyl-[protein]</text>
        <dbReference type="Rhea" id="RHEA:47668"/>
        <dbReference type="Rhea" id="RHEA-COMP:9752"/>
        <dbReference type="Rhea" id="RHEA-COMP:11877"/>
        <dbReference type="ChEBI" id="CHEBI:15377"/>
        <dbReference type="ChEBI" id="CHEBI:17154"/>
        <dbReference type="ChEBI" id="CHEBI:29969"/>
        <dbReference type="ChEBI" id="CHEBI:57540"/>
        <dbReference type="ChEBI" id="CHEBI:87830"/>
        <dbReference type="ChEBI" id="CHEBI:87832"/>
    </reaction>
</comment>
<comment type="subcellular location">
    <subcellularLocation>
        <location evidence="3">Cytoplasm</location>
    </subcellularLocation>
</comment>
<feature type="binding site" evidence="3">
    <location>
        <position position="232"/>
    </location>
    <ligand>
        <name>NAD(+)</name>
        <dbReference type="ChEBI" id="CHEBI:57540"/>
    </ligand>
</feature>
<gene>
    <name evidence="3" type="primary">cobB</name>
    <name evidence="6" type="ORF">Rain11_0198</name>
</gene>
<feature type="active site" description="Proton acceptor" evidence="3">
    <location>
        <position position="121"/>
    </location>
</feature>
<feature type="binding site" evidence="3">
    <location>
        <position position="73"/>
    </location>
    <ligand>
        <name>substrate</name>
    </ligand>
</feature>
<dbReference type="HAMAP" id="MF_01121">
    <property type="entry name" value="Sirtuin_ClassIII"/>
    <property type="match status" value="1"/>
</dbReference>
<dbReference type="CDD" id="cd01412">
    <property type="entry name" value="SIRT5_Af1_CobB"/>
    <property type="match status" value="1"/>
</dbReference>
<feature type="domain" description="Deacetylase sirtuin-type" evidence="5">
    <location>
        <begin position="1"/>
        <end position="246"/>
    </location>
</feature>
<dbReference type="GO" id="GO:0036054">
    <property type="term" value="F:protein-malonyllysine demalonylase activity"/>
    <property type="evidence" value="ECO:0007669"/>
    <property type="project" value="InterPro"/>
</dbReference>
<dbReference type="PANTHER" id="PTHR11085:SF4">
    <property type="entry name" value="NAD-DEPENDENT PROTEIN DEACYLASE"/>
    <property type="match status" value="1"/>
</dbReference>
<dbReference type="InterPro" id="IPR003000">
    <property type="entry name" value="Sirtuin"/>
</dbReference>
<keyword evidence="3" id="KW-0963">Cytoplasm</keyword>
<dbReference type="Pfam" id="PF02146">
    <property type="entry name" value="SIR2"/>
    <property type="match status" value="1"/>
</dbReference>
<proteinExistence type="inferred from homology"/>
<dbReference type="InterPro" id="IPR050134">
    <property type="entry name" value="NAD-dep_sirtuin_deacylases"/>
</dbReference>
<name>A0A2N3IKK8_9BACT</name>
<accession>A0A2N3IKK8</accession>
<comment type="domain">
    <text evidence="3">2 residues (Tyr-70 and Arg-73) present in a large hydrophobic pocket are probably involved in substrate specificity. They are important for desuccinylation activity, but dispensable for deacetylation activity.</text>
</comment>
<evidence type="ECO:0000256" key="1">
    <source>
        <dbReference type="ARBA" id="ARBA00022679"/>
    </source>
</evidence>
<keyword evidence="7" id="KW-1185">Reference proteome</keyword>
<dbReference type="PANTHER" id="PTHR11085">
    <property type="entry name" value="NAD-DEPENDENT PROTEIN DEACYLASE SIRTUIN-5, MITOCHONDRIAL-RELATED"/>
    <property type="match status" value="1"/>
</dbReference>
<comment type="caution">
    <text evidence="6">The sequence shown here is derived from an EMBL/GenBank/DDBJ whole genome shotgun (WGS) entry which is preliminary data.</text>
</comment>
<dbReference type="GO" id="GO:0036055">
    <property type="term" value="F:protein-succinyllysine desuccinylase activity"/>
    <property type="evidence" value="ECO:0007669"/>
    <property type="project" value="UniProtKB-UniRule"/>
</dbReference>
<dbReference type="GO" id="GO:0017136">
    <property type="term" value="F:histone deacetylase activity, NAD-dependent"/>
    <property type="evidence" value="ECO:0007669"/>
    <property type="project" value="TreeGrafter"/>
</dbReference>
<dbReference type="InterPro" id="IPR026590">
    <property type="entry name" value="Ssirtuin_cat_dom"/>
</dbReference>
<organism evidence="6 7">
    <name type="scientific">Raineya orbicola</name>
    <dbReference type="NCBI Taxonomy" id="2016530"/>
    <lineage>
        <taxon>Bacteria</taxon>
        <taxon>Pseudomonadati</taxon>
        <taxon>Bacteroidota</taxon>
        <taxon>Cytophagia</taxon>
        <taxon>Cytophagales</taxon>
        <taxon>Raineyaceae</taxon>
        <taxon>Raineya</taxon>
    </lineage>
</organism>
<evidence type="ECO:0000256" key="4">
    <source>
        <dbReference type="PROSITE-ProRule" id="PRU00236"/>
    </source>
</evidence>